<dbReference type="PANTHER" id="PTHR13119">
    <property type="entry name" value="ZINC FINGER CCCH DOMAIN-CONTAINING PROTEI"/>
    <property type="match status" value="1"/>
</dbReference>
<feature type="zinc finger region" description="C3H1-type" evidence="5">
    <location>
        <begin position="69"/>
        <end position="96"/>
    </location>
</feature>
<dbReference type="GO" id="GO:0008270">
    <property type="term" value="F:zinc ion binding"/>
    <property type="evidence" value="ECO:0007669"/>
    <property type="project" value="UniProtKB-KW"/>
</dbReference>
<dbReference type="Gene3D" id="4.10.1000.10">
    <property type="entry name" value="Zinc finger, CCCH-type"/>
    <property type="match status" value="1"/>
</dbReference>
<dbReference type="InterPro" id="IPR045124">
    <property type="entry name" value="Su(sable)-like"/>
</dbReference>
<evidence type="ECO:0000256" key="2">
    <source>
        <dbReference type="ARBA" id="ARBA00022737"/>
    </source>
</evidence>
<name>Q6E6I4_ANTLO</name>
<dbReference type="PANTHER" id="PTHR13119:SF12">
    <property type="entry name" value="PROTEIN SUPPRESSOR OF SABLE"/>
    <property type="match status" value="1"/>
</dbReference>
<protein>
    <submittedName>
        <fullName evidence="8">Putative zinc finger protein-like protein</fullName>
    </submittedName>
</protein>
<evidence type="ECO:0000256" key="5">
    <source>
        <dbReference type="PROSITE-ProRule" id="PRU00723"/>
    </source>
</evidence>
<organism evidence="8">
    <name type="scientific">Antonospora locustae</name>
    <name type="common">Microsporidian parasite</name>
    <name type="synonym">Nosema locustae</name>
    <dbReference type="NCBI Taxonomy" id="278021"/>
    <lineage>
        <taxon>Eukaryota</taxon>
        <taxon>Fungi</taxon>
        <taxon>Fungi incertae sedis</taxon>
        <taxon>Microsporidia</taxon>
        <taxon>Antonospora</taxon>
    </lineage>
</organism>
<dbReference type="InterPro" id="IPR000571">
    <property type="entry name" value="Znf_CCCH"/>
</dbReference>
<dbReference type="SUPFAM" id="SSF90229">
    <property type="entry name" value="CCCH zinc finger"/>
    <property type="match status" value="1"/>
</dbReference>
<dbReference type="PROSITE" id="PS50103">
    <property type="entry name" value="ZF_C3H1"/>
    <property type="match status" value="1"/>
</dbReference>
<evidence type="ECO:0000256" key="6">
    <source>
        <dbReference type="SAM" id="MobiDB-lite"/>
    </source>
</evidence>
<reference evidence="8" key="1">
    <citation type="journal article" date="2004" name="Curr. Biol.">
        <title>Genome compaction and stability in microsporidian intracellular parasites.</title>
        <authorList>
            <person name="Slamovits C.H."/>
            <person name="Fast N.M."/>
            <person name="Law J.S."/>
            <person name="Keeling P.J."/>
        </authorList>
    </citation>
    <scope>NUCLEOTIDE SEQUENCE</scope>
</reference>
<dbReference type="GO" id="GO:0003723">
    <property type="term" value="F:RNA binding"/>
    <property type="evidence" value="ECO:0007669"/>
    <property type="project" value="InterPro"/>
</dbReference>
<feature type="domain" description="C3H1-type" evidence="7">
    <location>
        <begin position="69"/>
        <end position="96"/>
    </location>
</feature>
<evidence type="ECO:0000256" key="1">
    <source>
        <dbReference type="ARBA" id="ARBA00022723"/>
    </source>
</evidence>
<feature type="region of interest" description="Disordered" evidence="6">
    <location>
        <begin position="26"/>
        <end position="64"/>
    </location>
</feature>
<keyword evidence="3 5" id="KW-0863">Zinc-finger</keyword>
<accession>Q6E6I4</accession>
<keyword evidence="1 5" id="KW-0479">Metal-binding</keyword>
<dbReference type="InterPro" id="IPR041367">
    <property type="entry name" value="Znf-CCCH_4"/>
</dbReference>
<dbReference type="SMART" id="SM00356">
    <property type="entry name" value="ZnF_C3H1"/>
    <property type="match status" value="2"/>
</dbReference>
<evidence type="ECO:0000259" key="7">
    <source>
        <dbReference type="PROSITE" id="PS50103"/>
    </source>
</evidence>
<keyword evidence="4 5" id="KW-0862">Zinc</keyword>
<keyword evidence="2" id="KW-0677">Repeat</keyword>
<dbReference type="GO" id="GO:0005634">
    <property type="term" value="C:nucleus"/>
    <property type="evidence" value="ECO:0007669"/>
    <property type="project" value="TreeGrafter"/>
</dbReference>
<dbReference type="InterPro" id="IPR036855">
    <property type="entry name" value="Znf_CCCH_sf"/>
</dbReference>
<dbReference type="AlphaFoldDB" id="Q6E6I4"/>
<evidence type="ECO:0000256" key="4">
    <source>
        <dbReference type="ARBA" id="ARBA00022833"/>
    </source>
</evidence>
<dbReference type="GO" id="GO:0045892">
    <property type="term" value="P:negative regulation of DNA-templated transcription"/>
    <property type="evidence" value="ECO:0007669"/>
    <property type="project" value="InterPro"/>
</dbReference>
<proteinExistence type="predicted"/>
<dbReference type="EMBL" id="AY548886">
    <property type="protein sequence ID" value="AAT12303.1"/>
    <property type="molecule type" value="Genomic_DNA"/>
</dbReference>
<dbReference type="Pfam" id="PF18044">
    <property type="entry name" value="zf-CCCH_4"/>
    <property type="match status" value="1"/>
</dbReference>
<evidence type="ECO:0000313" key="8">
    <source>
        <dbReference type="EMBL" id="AAT12303.1"/>
    </source>
</evidence>
<sequence>MIKKLESIPTRLNKNFLQKRQLAGCTLQKPPSGSGPKRSVRRYFQPGSEAAPLKRTKREESSELQKPLNYKTQLCKFFIKGLCNRGQDCTFSHDTKAFPCHAYHLRDNCTRKVCRFSHLPITLEQLKQLREEEGCEGIEFTSTFQEDT</sequence>
<evidence type="ECO:0000256" key="3">
    <source>
        <dbReference type="ARBA" id="ARBA00022771"/>
    </source>
</evidence>